<dbReference type="InterPro" id="IPR025857">
    <property type="entry name" value="MacB_PCD"/>
</dbReference>
<evidence type="ECO:0000256" key="3">
    <source>
        <dbReference type="ARBA" id="ARBA00022692"/>
    </source>
</evidence>
<sequence length="803" mass="89164">MQTLLMHLNTNNDMFKLNLTIALRNLWKNKTSSMINVSGLAIGLASCMLLLLYVSYEWSFNKQTKDDKNVYQVMINFDGPAGSISGTGTSTPNTIAPALKETYPAVKAASRIGDADTRLIANGRNSFKKIGRFADADILKIFDYTFIAGDEATALNAPNNIVVTASTAKLLFGTTDVLNRSVRFEDRVNLKITGVIRDLPDNTSIKLDYLMPWTLFENLYEWTKRPMWTNNNWTTLVRLNPDANAEMLNASIKGMIKKHVADATSSPMIFPFSRVHLYGTFTEGKSTGGEIEQLRLFMGLAIGILLIACINFMNMATAKSEKRAKEVGIKKTIGATRASLISQFLIESLVLTLCSAVMAIVLVEVFLPLFNNLLGIKMNIVYANPYLWMSLIGIVLFTGVVAGSYPAFYLSSFNPLQVLRKRRSGRGMWSVSLRQVLVVVQFTFAVILIISTTVIYRQIQYLKNIPLGYDVNQLVELPQDGQLEAKFELLKERLMKSGAIQGICQLSGSMADYNSNFWGMEWPGSTETDRHMVFSQLATTYDFAKTTGLKLVEGRDFSRQFSSDTSAMMLSVSAVKVMNLVHPIGKIVKYQGDLRRVVGVFQDFIWGAPYRKQDPMVVAFRKEGTGYVTLRLNPANTPSANLAVVERIVKDINPAYPVEFKFVDELYGQKLKSQKILGLLSNIFGGLAIFISCLGLFGLAAYSAEQRTKEIGVRKVLGASVANLMQLLSLGFLKMVVLAIVIAIPVANYMMNSWLKKFDFHTGISWMIIVMAAIGTIAIALLTVSYQAYKAAKANPVDALKYE</sequence>
<evidence type="ECO:0000313" key="9">
    <source>
        <dbReference type="EMBL" id="SMO79779.1"/>
    </source>
</evidence>
<evidence type="ECO:0000256" key="5">
    <source>
        <dbReference type="ARBA" id="ARBA00023136"/>
    </source>
</evidence>
<feature type="transmembrane region" description="Helical" evidence="6">
    <location>
        <begin position="431"/>
        <end position="456"/>
    </location>
</feature>
<gene>
    <name evidence="9" type="ORF">SAMN06265348_107149</name>
</gene>
<proteinExistence type="predicted"/>
<dbReference type="GO" id="GO:0005886">
    <property type="term" value="C:plasma membrane"/>
    <property type="evidence" value="ECO:0007669"/>
    <property type="project" value="UniProtKB-SubCell"/>
</dbReference>
<evidence type="ECO:0000256" key="1">
    <source>
        <dbReference type="ARBA" id="ARBA00004651"/>
    </source>
</evidence>
<feature type="transmembrane region" description="Helical" evidence="6">
    <location>
        <begin position="34"/>
        <end position="56"/>
    </location>
</feature>
<keyword evidence="10" id="KW-1185">Reference proteome</keyword>
<feature type="transmembrane region" description="Helical" evidence="6">
    <location>
        <begin position="716"/>
        <end position="744"/>
    </location>
</feature>
<dbReference type="EMBL" id="FXTN01000007">
    <property type="protein sequence ID" value="SMO79779.1"/>
    <property type="molecule type" value="Genomic_DNA"/>
</dbReference>
<dbReference type="Pfam" id="PF12704">
    <property type="entry name" value="MacB_PCD"/>
    <property type="match status" value="1"/>
</dbReference>
<feature type="transmembrane region" description="Helical" evidence="6">
    <location>
        <begin position="344"/>
        <end position="367"/>
    </location>
</feature>
<organism evidence="9 10">
    <name type="scientific">Pedobacter westerhofensis</name>
    <dbReference type="NCBI Taxonomy" id="425512"/>
    <lineage>
        <taxon>Bacteria</taxon>
        <taxon>Pseudomonadati</taxon>
        <taxon>Bacteroidota</taxon>
        <taxon>Sphingobacteriia</taxon>
        <taxon>Sphingobacteriales</taxon>
        <taxon>Sphingobacteriaceae</taxon>
        <taxon>Pedobacter</taxon>
    </lineage>
</organism>
<dbReference type="Pfam" id="PF02687">
    <property type="entry name" value="FtsX"/>
    <property type="match status" value="2"/>
</dbReference>
<dbReference type="AlphaFoldDB" id="A0A521E7A5"/>
<feature type="domain" description="ABC3 transporter permease C-terminal" evidence="7">
    <location>
        <begin position="300"/>
        <end position="415"/>
    </location>
</feature>
<keyword evidence="3 6" id="KW-0812">Transmembrane</keyword>
<dbReference type="OrthoDB" id="1451596at2"/>
<dbReference type="PANTHER" id="PTHR30572">
    <property type="entry name" value="MEMBRANE COMPONENT OF TRANSPORTER-RELATED"/>
    <property type="match status" value="1"/>
</dbReference>
<dbReference type="InterPro" id="IPR050250">
    <property type="entry name" value="Macrolide_Exporter_MacB"/>
</dbReference>
<protein>
    <submittedName>
        <fullName evidence="9">FtsX-like permease family protein</fullName>
    </submittedName>
</protein>
<feature type="transmembrane region" description="Helical" evidence="6">
    <location>
        <begin position="387"/>
        <end position="410"/>
    </location>
</feature>
<dbReference type="Proteomes" id="UP000320300">
    <property type="component" value="Unassembled WGS sequence"/>
</dbReference>
<evidence type="ECO:0000313" key="10">
    <source>
        <dbReference type="Proteomes" id="UP000320300"/>
    </source>
</evidence>
<feature type="transmembrane region" description="Helical" evidence="6">
    <location>
        <begin position="294"/>
        <end position="313"/>
    </location>
</feature>
<feature type="transmembrane region" description="Helical" evidence="6">
    <location>
        <begin position="764"/>
        <end position="784"/>
    </location>
</feature>
<accession>A0A521E7A5</accession>
<reference evidence="9 10" key="1">
    <citation type="submission" date="2017-05" db="EMBL/GenBank/DDBJ databases">
        <authorList>
            <person name="Varghese N."/>
            <person name="Submissions S."/>
        </authorList>
    </citation>
    <scope>NUCLEOTIDE SEQUENCE [LARGE SCALE GENOMIC DNA]</scope>
    <source>
        <strain evidence="9 10">DSM 19036</strain>
    </source>
</reference>
<evidence type="ECO:0000259" key="7">
    <source>
        <dbReference type="Pfam" id="PF02687"/>
    </source>
</evidence>
<dbReference type="GO" id="GO:0022857">
    <property type="term" value="F:transmembrane transporter activity"/>
    <property type="evidence" value="ECO:0007669"/>
    <property type="project" value="TreeGrafter"/>
</dbReference>
<name>A0A521E7A5_9SPHI</name>
<keyword evidence="5 6" id="KW-0472">Membrane</keyword>
<comment type="subcellular location">
    <subcellularLocation>
        <location evidence="1">Cell membrane</location>
        <topology evidence="1">Multi-pass membrane protein</topology>
    </subcellularLocation>
</comment>
<feature type="transmembrane region" description="Helical" evidence="6">
    <location>
        <begin position="679"/>
        <end position="704"/>
    </location>
</feature>
<keyword evidence="4 6" id="KW-1133">Transmembrane helix</keyword>
<feature type="domain" description="ABC3 transporter permease C-terminal" evidence="7">
    <location>
        <begin position="682"/>
        <end position="796"/>
    </location>
</feature>
<evidence type="ECO:0000259" key="8">
    <source>
        <dbReference type="Pfam" id="PF12704"/>
    </source>
</evidence>
<dbReference type="PANTHER" id="PTHR30572:SF18">
    <property type="entry name" value="ABC-TYPE MACROLIDE FAMILY EXPORT SYSTEM PERMEASE COMPONENT 2"/>
    <property type="match status" value="1"/>
</dbReference>
<dbReference type="InterPro" id="IPR003838">
    <property type="entry name" value="ABC3_permease_C"/>
</dbReference>
<evidence type="ECO:0000256" key="6">
    <source>
        <dbReference type="SAM" id="Phobius"/>
    </source>
</evidence>
<keyword evidence="2" id="KW-1003">Cell membrane</keyword>
<feature type="domain" description="MacB-like periplasmic core" evidence="8">
    <location>
        <begin position="33"/>
        <end position="253"/>
    </location>
</feature>
<evidence type="ECO:0000256" key="4">
    <source>
        <dbReference type="ARBA" id="ARBA00022989"/>
    </source>
</evidence>
<evidence type="ECO:0000256" key="2">
    <source>
        <dbReference type="ARBA" id="ARBA00022475"/>
    </source>
</evidence>